<organism evidence="1 2">
    <name type="scientific">Acinetobacter guillouiae</name>
    <name type="common">Acinetobacter genomosp. 11</name>
    <dbReference type="NCBI Taxonomy" id="106649"/>
    <lineage>
        <taxon>Bacteria</taxon>
        <taxon>Pseudomonadati</taxon>
        <taxon>Pseudomonadota</taxon>
        <taxon>Gammaproteobacteria</taxon>
        <taxon>Moraxellales</taxon>
        <taxon>Moraxellaceae</taxon>
        <taxon>Acinetobacter</taxon>
    </lineage>
</organism>
<dbReference type="PROSITE" id="PS51257">
    <property type="entry name" value="PROKAR_LIPOPROTEIN"/>
    <property type="match status" value="1"/>
</dbReference>
<proteinExistence type="predicted"/>
<comment type="caution">
    <text evidence="1">The sequence shown here is derived from an EMBL/GenBank/DDBJ whole genome shotgun (WGS) entry which is preliminary data.</text>
</comment>
<reference evidence="1" key="1">
    <citation type="submission" date="2021-07" db="EMBL/GenBank/DDBJ databases">
        <authorList>
            <person name="Fernandez M."/>
            <person name="Pereira P."/>
            <person name="Torres Tejerizo G.A."/>
            <person name="Gonzalez P."/>
            <person name="Agostini E."/>
        </authorList>
    </citation>
    <scope>NUCLEOTIDE SEQUENCE</scope>
    <source>
        <strain evidence="1">SFC 500-1A</strain>
    </source>
</reference>
<sequence>MKRLIFIIAITQMLTGCLSIMGQRPETRNDLMQSWVGSTEEKLISKWGPPYRSYALPNGAKIISYNDGWNACTRKFMLEQGKVTKWGYSNCSMQLNRPDKIDKNIPIPQPSL</sequence>
<accession>A0A8X8GB64</accession>
<evidence type="ECO:0000313" key="2">
    <source>
        <dbReference type="Proteomes" id="UP000887320"/>
    </source>
</evidence>
<name>A0A8X8GB64_ACIGI</name>
<dbReference type="EMBL" id="JAHWXT010000001">
    <property type="protein sequence ID" value="MCF0263429.1"/>
    <property type="molecule type" value="Genomic_DNA"/>
</dbReference>
<protein>
    <recommendedName>
        <fullName evidence="3">Lipoprotein</fullName>
    </recommendedName>
</protein>
<evidence type="ECO:0000313" key="1">
    <source>
        <dbReference type="EMBL" id="MCF0263429.1"/>
    </source>
</evidence>
<gene>
    <name evidence="1" type="ORF">KW868_02955</name>
</gene>
<dbReference type="Proteomes" id="UP000887320">
    <property type="component" value="Unassembled WGS sequence"/>
</dbReference>
<dbReference type="RefSeq" id="WP_234622670.1">
    <property type="nucleotide sequence ID" value="NZ_JAHWXT010000001.1"/>
</dbReference>
<evidence type="ECO:0008006" key="3">
    <source>
        <dbReference type="Google" id="ProtNLM"/>
    </source>
</evidence>
<dbReference type="AlphaFoldDB" id="A0A8X8GB64"/>